<keyword evidence="2" id="KW-1185">Reference proteome</keyword>
<organism evidence="1 2">
    <name type="scientific">Caerostris extrusa</name>
    <name type="common">Bark spider</name>
    <name type="synonym">Caerostris bankana</name>
    <dbReference type="NCBI Taxonomy" id="172846"/>
    <lineage>
        <taxon>Eukaryota</taxon>
        <taxon>Metazoa</taxon>
        <taxon>Ecdysozoa</taxon>
        <taxon>Arthropoda</taxon>
        <taxon>Chelicerata</taxon>
        <taxon>Arachnida</taxon>
        <taxon>Araneae</taxon>
        <taxon>Araneomorphae</taxon>
        <taxon>Entelegynae</taxon>
        <taxon>Araneoidea</taxon>
        <taxon>Araneidae</taxon>
        <taxon>Caerostris</taxon>
    </lineage>
</organism>
<reference evidence="1 2" key="1">
    <citation type="submission" date="2021-06" db="EMBL/GenBank/DDBJ databases">
        <title>Caerostris extrusa draft genome.</title>
        <authorList>
            <person name="Kono N."/>
            <person name="Arakawa K."/>
        </authorList>
    </citation>
    <scope>NUCLEOTIDE SEQUENCE [LARGE SCALE GENOMIC DNA]</scope>
</reference>
<evidence type="ECO:0000313" key="2">
    <source>
        <dbReference type="Proteomes" id="UP001054945"/>
    </source>
</evidence>
<evidence type="ECO:0000313" key="1">
    <source>
        <dbReference type="EMBL" id="GIY01350.1"/>
    </source>
</evidence>
<comment type="caution">
    <text evidence="1">The sequence shown here is derived from an EMBL/GenBank/DDBJ whole genome shotgun (WGS) entry which is preliminary data.</text>
</comment>
<name>A0AAV4PW45_CAEEX</name>
<sequence>MHFPARKETWLILKIFIYGVPSKRQHTQKVDGRQQKRKKNYHRTLYCKLYLVKISEILETADIMESYPETVTIEKCFTFLTIPNAVCPFLFKLATARESYRGLHLYKVRAIYAKLKALKNTFP</sequence>
<accession>A0AAV4PW45</accession>
<dbReference type="Proteomes" id="UP001054945">
    <property type="component" value="Unassembled WGS sequence"/>
</dbReference>
<dbReference type="EMBL" id="BPLR01005303">
    <property type="protein sequence ID" value="GIY01350.1"/>
    <property type="molecule type" value="Genomic_DNA"/>
</dbReference>
<dbReference type="AlphaFoldDB" id="A0AAV4PW45"/>
<protein>
    <submittedName>
        <fullName evidence="1">Uncharacterized protein</fullName>
    </submittedName>
</protein>
<proteinExistence type="predicted"/>
<gene>
    <name evidence="1" type="ORF">CEXT_700741</name>
</gene>